<dbReference type="Gene3D" id="3.40.50.720">
    <property type="entry name" value="NAD(P)-binding Rossmann-like Domain"/>
    <property type="match status" value="1"/>
</dbReference>
<dbReference type="Proteomes" id="UP000199302">
    <property type="component" value="Unassembled WGS sequence"/>
</dbReference>
<keyword evidence="3" id="KW-1185">Reference proteome</keyword>
<evidence type="ECO:0000313" key="3">
    <source>
        <dbReference type="Proteomes" id="UP000199302"/>
    </source>
</evidence>
<accession>A0A1I6DSM2</accession>
<proteinExistence type="predicted"/>
<dbReference type="SUPFAM" id="SSF51735">
    <property type="entry name" value="NAD(P)-binding Rossmann-fold domains"/>
    <property type="match status" value="1"/>
</dbReference>
<dbReference type="EMBL" id="FOYI01000005">
    <property type="protein sequence ID" value="SFR08490.1"/>
    <property type="molecule type" value="Genomic_DNA"/>
</dbReference>
<dbReference type="PANTHER" id="PTHR48079:SF6">
    <property type="entry name" value="NAD(P)-BINDING DOMAIN-CONTAINING PROTEIN-RELATED"/>
    <property type="match status" value="1"/>
</dbReference>
<sequence>MRLAITGGTGLVGREIVAAARAAGHEVRLLSRPGYRLGDRPVLGGIEALVHCAFDHLPGRYRGGEGEDPEGFVRRNLDGSRALFEAALAGGVGQVVFLSSRAVYRDLPGGGWLGEDTLPDPDSLYGEVKWACERALVEMDAPGFRAASLRATGVYGPGPGHKWSALFAAFRDGQTPPPRRGTEILGADLAAAVLLLIRRGARGAFNASDLVVDRHDLLAEVARRLSLSTPLPPPSDAPLSRMRCDRLRALGWRPSGAAGLSRALDQMLADLPPGAQASVGGSPSSRNP</sequence>
<evidence type="ECO:0000259" key="1">
    <source>
        <dbReference type="Pfam" id="PF01370"/>
    </source>
</evidence>
<protein>
    <submittedName>
        <fullName evidence="2">Nucleoside-diphosphate-sugar epimerase</fullName>
    </submittedName>
</protein>
<gene>
    <name evidence="2" type="ORF">SAMN04515673_10576</name>
</gene>
<dbReference type="Pfam" id="PF01370">
    <property type="entry name" value="Epimerase"/>
    <property type="match status" value="1"/>
</dbReference>
<organism evidence="2 3">
    <name type="scientific">Poseidonocella sedimentorum</name>
    <dbReference type="NCBI Taxonomy" id="871652"/>
    <lineage>
        <taxon>Bacteria</taxon>
        <taxon>Pseudomonadati</taxon>
        <taxon>Pseudomonadota</taxon>
        <taxon>Alphaproteobacteria</taxon>
        <taxon>Rhodobacterales</taxon>
        <taxon>Roseobacteraceae</taxon>
        <taxon>Poseidonocella</taxon>
    </lineage>
</organism>
<reference evidence="2 3" key="1">
    <citation type="submission" date="2016-10" db="EMBL/GenBank/DDBJ databases">
        <authorList>
            <person name="de Groot N.N."/>
        </authorList>
    </citation>
    <scope>NUCLEOTIDE SEQUENCE [LARGE SCALE GENOMIC DNA]</scope>
    <source>
        <strain evidence="3">KMM 9023,NRIC 0796,JCM 17311,KCTC 23692</strain>
    </source>
</reference>
<dbReference type="CDD" id="cd08946">
    <property type="entry name" value="SDR_e"/>
    <property type="match status" value="1"/>
</dbReference>
<dbReference type="AlphaFoldDB" id="A0A1I6DSM2"/>
<evidence type="ECO:0000313" key="2">
    <source>
        <dbReference type="EMBL" id="SFR08490.1"/>
    </source>
</evidence>
<dbReference type="InterPro" id="IPR036291">
    <property type="entry name" value="NAD(P)-bd_dom_sf"/>
</dbReference>
<dbReference type="InterPro" id="IPR051783">
    <property type="entry name" value="NAD(P)-dependent_oxidoreduct"/>
</dbReference>
<dbReference type="InterPro" id="IPR001509">
    <property type="entry name" value="Epimerase_deHydtase"/>
</dbReference>
<dbReference type="OrthoDB" id="9814124at2"/>
<name>A0A1I6DSM2_9RHOB</name>
<feature type="domain" description="NAD-dependent epimerase/dehydratase" evidence="1">
    <location>
        <begin position="5"/>
        <end position="199"/>
    </location>
</feature>
<dbReference type="STRING" id="871652.SAMN04515673_10576"/>
<dbReference type="RefSeq" id="WP_092079453.1">
    <property type="nucleotide sequence ID" value="NZ_FOYI01000005.1"/>
</dbReference>
<dbReference type="GO" id="GO:0005737">
    <property type="term" value="C:cytoplasm"/>
    <property type="evidence" value="ECO:0007669"/>
    <property type="project" value="TreeGrafter"/>
</dbReference>
<dbReference type="GO" id="GO:0004029">
    <property type="term" value="F:aldehyde dehydrogenase (NAD+) activity"/>
    <property type="evidence" value="ECO:0007669"/>
    <property type="project" value="TreeGrafter"/>
</dbReference>
<dbReference type="PANTHER" id="PTHR48079">
    <property type="entry name" value="PROTEIN YEEZ"/>
    <property type="match status" value="1"/>
</dbReference>